<name>A0A0P9ACL5_9CLOT</name>
<feature type="transmembrane region" description="Helical" evidence="1">
    <location>
        <begin position="115"/>
        <end position="134"/>
    </location>
</feature>
<sequence>MKNIIDSLKIAFVFVGTVVGAGLASGQEIVQFFTKYGAWSIAGILLCGMLYIIIGVMTMEIAYKFNSVTYRDLIYLCCGKTLGSVIDFLTTFFIFGGTCIILAGSGSIFLEHLGLPHIAGVLAMAIFTAVIVFYSTDGLIFINSIIVPCMIVIITVIAVLSIINRSVSYSIVYDVIHAPIMKNNWLVSTILYTSFNLLFATGVLAPITKDIKKSPKVFSGVIMGAFLLMVLTFTINIVLILNIPHIFNFSIPMLYTAKKFGVVVSTALSVVIWFEMFSTEVANVYSIAKKMNYNFNINYKLSVVLILAAAFPFTKLGFENLIKLLYPAFGFVSTFYIICLIRLYFKNFYNKK</sequence>
<dbReference type="OrthoDB" id="4424890at2"/>
<feature type="transmembrane region" description="Helical" evidence="1">
    <location>
        <begin position="84"/>
        <end position="109"/>
    </location>
</feature>
<feature type="transmembrane region" description="Helical" evidence="1">
    <location>
        <begin position="324"/>
        <end position="345"/>
    </location>
</feature>
<proteinExistence type="predicted"/>
<gene>
    <name evidence="2" type="ORF">OXPF_36030</name>
</gene>
<dbReference type="AlphaFoldDB" id="A0A0P9ACL5"/>
<keyword evidence="1" id="KW-0812">Transmembrane</keyword>
<dbReference type="Proteomes" id="UP000050326">
    <property type="component" value="Unassembled WGS sequence"/>
</dbReference>
<feature type="transmembrane region" description="Helical" evidence="1">
    <location>
        <begin position="183"/>
        <end position="205"/>
    </location>
</feature>
<evidence type="ECO:0000256" key="1">
    <source>
        <dbReference type="SAM" id="Phobius"/>
    </source>
</evidence>
<comment type="caution">
    <text evidence="2">The sequence shown here is derived from an EMBL/GenBank/DDBJ whole genome shotgun (WGS) entry which is preliminary data.</text>
</comment>
<keyword evidence="3" id="KW-1185">Reference proteome</keyword>
<evidence type="ECO:0000313" key="2">
    <source>
        <dbReference type="EMBL" id="KPU42839.1"/>
    </source>
</evidence>
<keyword evidence="1" id="KW-1133">Transmembrane helix</keyword>
<dbReference type="RefSeq" id="WP_054876580.1">
    <property type="nucleotide sequence ID" value="NZ_LKET01000051.1"/>
</dbReference>
<dbReference type="STRING" id="36849.OXPF_36030"/>
<protein>
    <recommendedName>
        <fullName evidence="4">Transporter</fullName>
    </recommendedName>
</protein>
<evidence type="ECO:0000313" key="3">
    <source>
        <dbReference type="Proteomes" id="UP000050326"/>
    </source>
</evidence>
<dbReference type="EMBL" id="LKET01000051">
    <property type="protein sequence ID" value="KPU42839.1"/>
    <property type="molecule type" value="Genomic_DNA"/>
</dbReference>
<feature type="transmembrane region" description="Helical" evidence="1">
    <location>
        <begin position="141"/>
        <end position="163"/>
    </location>
</feature>
<dbReference type="InterPro" id="IPR038728">
    <property type="entry name" value="YkvI-like"/>
</dbReference>
<feature type="transmembrane region" description="Helical" evidence="1">
    <location>
        <begin position="217"/>
        <end position="240"/>
    </location>
</feature>
<accession>A0A0P9ACL5</accession>
<dbReference type="PANTHER" id="PTHR37814">
    <property type="entry name" value="CONSERVED MEMBRANE PROTEIN"/>
    <property type="match status" value="1"/>
</dbReference>
<reference evidence="2 3" key="1">
    <citation type="submission" date="2015-09" db="EMBL/GenBank/DDBJ databases">
        <title>Genome sequence of Oxobacter pfennigii DSM 3222.</title>
        <authorList>
            <person name="Poehlein A."/>
            <person name="Bengelsdorf F.R."/>
            <person name="Schiel-Bengelsdorf B."/>
            <person name="Duerre P."/>
            <person name="Daniel R."/>
        </authorList>
    </citation>
    <scope>NUCLEOTIDE SEQUENCE [LARGE SCALE GENOMIC DNA]</scope>
    <source>
        <strain evidence="2 3">DSM 3222</strain>
    </source>
</reference>
<keyword evidence="1" id="KW-0472">Membrane</keyword>
<organism evidence="2 3">
    <name type="scientific">Oxobacter pfennigii</name>
    <dbReference type="NCBI Taxonomy" id="36849"/>
    <lineage>
        <taxon>Bacteria</taxon>
        <taxon>Bacillati</taxon>
        <taxon>Bacillota</taxon>
        <taxon>Clostridia</taxon>
        <taxon>Eubacteriales</taxon>
        <taxon>Clostridiaceae</taxon>
        <taxon>Oxobacter</taxon>
    </lineage>
</organism>
<feature type="transmembrane region" description="Helical" evidence="1">
    <location>
        <begin position="260"/>
        <end position="285"/>
    </location>
</feature>
<feature type="transmembrane region" description="Helical" evidence="1">
    <location>
        <begin position="297"/>
        <end position="318"/>
    </location>
</feature>
<dbReference type="PANTHER" id="PTHR37814:SF1">
    <property type="entry name" value="MEMBRANE PROTEIN"/>
    <property type="match status" value="1"/>
</dbReference>
<feature type="transmembrane region" description="Helical" evidence="1">
    <location>
        <begin position="36"/>
        <end position="63"/>
    </location>
</feature>
<evidence type="ECO:0008006" key="4">
    <source>
        <dbReference type="Google" id="ProtNLM"/>
    </source>
</evidence>